<feature type="domain" description="Helicase C-terminal" evidence="9">
    <location>
        <begin position="200"/>
        <end position="372"/>
    </location>
</feature>
<dbReference type="GO" id="GO:0016787">
    <property type="term" value="F:hydrolase activity"/>
    <property type="evidence" value="ECO:0007669"/>
    <property type="project" value="UniProtKB-KW"/>
</dbReference>
<dbReference type="EMBL" id="PGGS01000134">
    <property type="protein sequence ID" value="PNH08328.1"/>
    <property type="molecule type" value="Genomic_DNA"/>
</dbReference>
<feature type="domain" description="Helicase ATP-binding" evidence="8">
    <location>
        <begin position="89"/>
        <end position="268"/>
    </location>
</feature>
<dbReference type="AlphaFoldDB" id="A0A2J8A735"/>
<accession>A0A2J8A735</accession>
<sequence length="417" mass="45266">MPTSPASRGPQQQVQQRMPTLGGALVNSSVDSVISAVNNSADDLDLSLVDSKYLSDTKFADFVISASSKRALAEVLKYERCSLVQAASIPVCLGPDDVIAKAKTGTGKTLAFVIPTIEKVLAHRAPAGRISALVLSPTRELARQIQTETHKMLTFHPTLSSMVVYGGVDVKKDIRALNTRVPDILIATPGRCWDLMNQPQDPHLFASVQVLVLDEADNLLDMGFRPQIAKILSRLPGTMRRQTYLFSATFPVDVKSLADVALKREHSRKSQPQRDAASAQFRSGPRQVLFSSDVSARGVDYPGVSLVVQCGIPANREQYIHRAGRTGRAGRQGQCTLLVADFERPFLDKLAGLPITQLRPLAPPPPPEPGVRSAIPGALARDPAAVLAAAVARMEYGKRARAYQSFLGYYQSHELLK</sequence>
<dbReference type="InterPro" id="IPR011545">
    <property type="entry name" value="DEAD/DEAH_box_helicase_dom"/>
</dbReference>
<dbReference type="SMART" id="SM00490">
    <property type="entry name" value="HELICc"/>
    <property type="match status" value="1"/>
</dbReference>
<dbReference type="Gene3D" id="3.40.50.300">
    <property type="entry name" value="P-loop containing nucleotide triphosphate hydrolases"/>
    <property type="match status" value="1"/>
</dbReference>
<reference evidence="10 11" key="1">
    <citation type="journal article" date="2017" name="Mol. Biol. Evol.">
        <title>The 4-celled Tetrabaena socialis nuclear genome reveals the essential components for genetic control of cell number at the origin of multicellularity in the volvocine lineage.</title>
        <authorList>
            <person name="Featherston J."/>
            <person name="Arakaki Y."/>
            <person name="Hanschen E.R."/>
            <person name="Ferris P.J."/>
            <person name="Michod R.E."/>
            <person name="Olson B.J.S.C."/>
            <person name="Nozaki H."/>
            <person name="Durand P.M."/>
        </authorList>
    </citation>
    <scope>NUCLEOTIDE SEQUENCE [LARGE SCALE GENOMIC DNA]</scope>
    <source>
        <strain evidence="10 11">NIES-571</strain>
    </source>
</reference>
<keyword evidence="3 6" id="KW-0347">Helicase</keyword>
<evidence type="ECO:0000256" key="7">
    <source>
        <dbReference type="RuleBase" id="RU365068"/>
    </source>
</evidence>
<comment type="caution">
    <text evidence="10">The sequence shown here is derived from an EMBL/GenBank/DDBJ whole genome shotgun (WGS) entry which is preliminary data.</text>
</comment>
<organism evidence="10 11">
    <name type="scientific">Tetrabaena socialis</name>
    <dbReference type="NCBI Taxonomy" id="47790"/>
    <lineage>
        <taxon>Eukaryota</taxon>
        <taxon>Viridiplantae</taxon>
        <taxon>Chlorophyta</taxon>
        <taxon>core chlorophytes</taxon>
        <taxon>Chlorophyceae</taxon>
        <taxon>CS clade</taxon>
        <taxon>Chlamydomonadales</taxon>
        <taxon>Tetrabaenaceae</taxon>
        <taxon>Tetrabaena</taxon>
    </lineage>
</organism>
<dbReference type="InterPro" id="IPR027417">
    <property type="entry name" value="P-loop_NTPase"/>
</dbReference>
<evidence type="ECO:0000313" key="11">
    <source>
        <dbReference type="Proteomes" id="UP000236333"/>
    </source>
</evidence>
<keyword evidence="11" id="KW-1185">Reference proteome</keyword>
<dbReference type="Pfam" id="PF00271">
    <property type="entry name" value="Helicase_C"/>
    <property type="match status" value="1"/>
</dbReference>
<evidence type="ECO:0000259" key="9">
    <source>
        <dbReference type="PROSITE" id="PS51194"/>
    </source>
</evidence>
<name>A0A2J8A735_9CHLO</name>
<protein>
    <recommendedName>
        <fullName evidence="7">ATP-dependent RNA helicase</fullName>
        <ecNumber evidence="7">3.6.4.13</ecNumber>
    </recommendedName>
</protein>
<dbReference type="PROSITE" id="PS51192">
    <property type="entry name" value="HELICASE_ATP_BIND_1"/>
    <property type="match status" value="1"/>
</dbReference>
<dbReference type="OrthoDB" id="193716at2759"/>
<dbReference type="InterPro" id="IPR000629">
    <property type="entry name" value="RNA-helicase_DEAD-box_CS"/>
</dbReference>
<keyword evidence="5 7" id="KW-0694">RNA-binding</keyword>
<comment type="function">
    <text evidence="7">RNA helicase.</text>
</comment>
<dbReference type="Pfam" id="PF00270">
    <property type="entry name" value="DEAD"/>
    <property type="match status" value="1"/>
</dbReference>
<comment type="domain">
    <text evidence="7">The Q motif is unique to and characteristic of the DEAD box family of RNA helicases and controls ATP binding and hydrolysis.</text>
</comment>
<dbReference type="SMART" id="SM00487">
    <property type="entry name" value="DEXDc"/>
    <property type="match status" value="1"/>
</dbReference>
<dbReference type="CDD" id="cd18787">
    <property type="entry name" value="SF2_C_DEAD"/>
    <property type="match status" value="1"/>
</dbReference>
<dbReference type="GO" id="GO:0003723">
    <property type="term" value="F:RNA binding"/>
    <property type="evidence" value="ECO:0007669"/>
    <property type="project" value="UniProtKB-UniRule"/>
</dbReference>
<evidence type="ECO:0000313" key="10">
    <source>
        <dbReference type="EMBL" id="PNH08328.1"/>
    </source>
</evidence>
<keyword evidence="2 6" id="KW-0378">Hydrolase</keyword>
<gene>
    <name evidence="10" type="ORF">TSOC_005075</name>
</gene>
<dbReference type="EC" id="3.6.4.13" evidence="7"/>
<dbReference type="PROSITE" id="PS00039">
    <property type="entry name" value="DEAD_ATP_HELICASE"/>
    <property type="match status" value="1"/>
</dbReference>
<evidence type="ECO:0000256" key="6">
    <source>
        <dbReference type="RuleBase" id="RU000492"/>
    </source>
</evidence>
<evidence type="ECO:0000256" key="5">
    <source>
        <dbReference type="ARBA" id="ARBA00022884"/>
    </source>
</evidence>
<dbReference type="GO" id="GO:0005524">
    <property type="term" value="F:ATP binding"/>
    <property type="evidence" value="ECO:0007669"/>
    <property type="project" value="UniProtKB-UniRule"/>
</dbReference>
<comment type="catalytic activity">
    <reaction evidence="7">
        <text>ATP + H2O = ADP + phosphate + H(+)</text>
        <dbReference type="Rhea" id="RHEA:13065"/>
        <dbReference type="ChEBI" id="CHEBI:15377"/>
        <dbReference type="ChEBI" id="CHEBI:15378"/>
        <dbReference type="ChEBI" id="CHEBI:30616"/>
        <dbReference type="ChEBI" id="CHEBI:43474"/>
        <dbReference type="ChEBI" id="CHEBI:456216"/>
        <dbReference type="EC" id="3.6.4.13"/>
    </reaction>
</comment>
<evidence type="ECO:0000259" key="8">
    <source>
        <dbReference type="PROSITE" id="PS51192"/>
    </source>
</evidence>
<dbReference type="InterPro" id="IPR014001">
    <property type="entry name" value="Helicase_ATP-bd"/>
</dbReference>
<dbReference type="PANTHER" id="PTHR24031">
    <property type="entry name" value="RNA HELICASE"/>
    <property type="match status" value="1"/>
</dbReference>
<dbReference type="InterPro" id="IPR001650">
    <property type="entry name" value="Helicase_C-like"/>
</dbReference>
<evidence type="ECO:0000256" key="1">
    <source>
        <dbReference type="ARBA" id="ARBA00022741"/>
    </source>
</evidence>
<dbReference type="SUPFAM" id="SSF52540">
    <property type="entry name" value="P-loop containing nucleoside triphosphate hydrolases"/>
    <property type="match status" value="2"/>
</dbReference>
<dbReference type="GO" id="GO:0003724">
    <property type="term" value="F:RNA helicase activity"/>
    <property type="evidence" value="ECO:0007669"/>
    <property type="project" value="UniProtKB-EC"/>
</dbReference>
<dbReference type="PROSITE" id="PS51194">
    <property type="entry name" value="HELICASE_CTER"/>
    <property type="match status" value="1"/>
</dbReference>
<proteinExistence type="inferred from homology"/>
<evidence type="ECO:0000256" key="3">
    <source>
        <dbReference type="ARBA" id="ARBA00022806"/>
    </source>
</evidence>
<evidence type="ECO:0000256" key="2">
    <source>
        <dbReference type="ARBA" id="ARBA00022801"/>
    </source>
</evidence>
<evidence type="ECO:0000256" key="4">
    <source>
        <dbReference type="ARBA" id="ARBA00022840"/>
    </source>
</evidence>
<keyword evidence="1 6" id="KW-0547">Nucleotide-binding</keyword>
<keyword evidence="4 6" id="KW-0067">ATP-binding</keyword>
<comment type="similarity">
    <text evidence="6">Belongs to the DEAD box helicase family.</text>
</comment>
<dbReference type="Proteomes" id="UP000236333">
    <property type="component" value="Unassembled WGS sequence"/>
</dbReference>